<evidence type="ECO:0008006" key="5">
    <source>
        <dbReference type="Google" id="ProtNLM"/>
    </source>
</evidence>
<evidence type="ECO:0000256" key="1">
    <source>
        <dbReference type="SAM" id="MobiDB-lite"/>
    </source>
</evidence>
<feature type="region of interest" description="Disordered" evidence="1">
    <location>
        <begin position="54"/>
        <end position="90"/>
    </location>
</feature>
<keyword evidence="4" id="KW-1185">Reference proteome</keyword>
<evidence type="ECO:0000313" key="3">
    <source>
        <dbReference type="EMBL" id="KAG9255560.1"/>
    </source>
</evidence>
<gene>
    <name evidence="3" type="ORF">F5Z01DRAFT_651534</name>
</gene>
<sequence length="90" mass="9888">MLVLLSSSWPMVLVERLTMVICALHDYKCSTRPPFSRPSPPGLLIPAVPIHRQPHQHTRSGIVDTSSQPGIANSPRPHPSSPAVDPERTH</sequence>
<dbReference type="EMBL" id="MU251250">
    <property type="protein sequence ID" value="KAG9255560.1"/>
    <property type="molecule type" value="Genomic_DNA"/>
</dbReference>
<evidence type="ECO:0000256" key="2">
    <source>
        <dbReference type="SAM" id="SignalP"/>
    </source>
</evidence>
<feature type="signal peptide" evidence="2">
    <location>
        <begin position="1"/>
        <end position="16"/>
    </location>
</feature>
<comment type="caution">
    <text evidence="3">The sequence shown here is derived from an EMBL/GenBank/DDBJ whole genome shotgun (WGS) entry which is preliminary data.</text>
</comment>
<feature type="chain" id="PRO_5040498885" description="Secreted protein" evidence="2">
    <location>
        <begin position="17"/>
        <end position="90"/>
    </location>
</feature>
<dbReference type="RefSeq" id="XP_046119484.1">
    <property type="nucleotide sequence ID" value="XM_046263233.1"/>
</dbReference>
<reference evidence="3" key="1">
    <citation type="journal article" date="2021" name="IMA Fungus">
        <title>Genomic characterization of three marine fungi, including Emericellopsis atlantica sp. nov. with signatures of a generalist lifestyle and marine biomass degradation.</title>
        <authorList>
            <person name="Hagestad O.C."/>
            <person name="Hou L."/>
            <person name="Andersen J.H."/>
            <person name="Hansen E.H."/>
            <person name="Altermark B."/>
            <person name="Li C."/>
            <person name="Kuhnert E."/>
            <person name="Cox R.J."/>
            <person name="Crous P.W."/>
            <person name="Spatafora J.W."/>
            <person name="Lail K."/>
            <person name="Amirebrahimi M."/>
            <person name="Lipzen A."/>
            <person name="Pangilinan J."/>
            <person name="Andreopoulos W."/>
            <person name="Hayes R.D."/>
            <person name="Ng V."/>
            <person name="Grigoriev I.V."/>
            <person name="Jackson S.A."/>
            <person name="Sutton T.D.S."/>
            <person name="Dobson A.D.W."/>
            <person name="Rama T."/>
        </authorList>
    </citation>
    <scope>NUCLEOTIDE SEQUENCE</scope>
    <source>
        <strain evidence="3">TS7</strain>
    </source>
</reference>
<organism evidence="3 4">
    <name type="scientific">Emericellopsis atlantica</name>
    <dbReference type="NCBI Taxonomy" id="2614577"/>
    <lineage>
        <taxon>Eukaryota</taxon>
        <taxon>Fungi</taxon>
        <taxon>Dikarya</taxon>
        <taxon>Ascomycota</taxon>
        <taxon>Pezizomycotina</taxon>
        <taxon>Sordariomycetes</taxon>
        <taxon>Hypocreomycetidae</taxon>
        <taxon>Hypocreales</taxon>
        <taxon>Bionectriaceae</taxon>
        <taxon>Emericellopsis</taxon>
    </lineage>
</organism>
<proteinExistence type="predicted"/>
<protein>
    <recommendedName>
        <fullName evidence="5">Secreted protein</fullName>
    </recommendedName>
</protein>
<accession>A0A9P7ZPY6</accession>
<dbReference type="Proteomes" id="UP000887229">
    <property type="component" value="Unassembled WGS sequence"/>
</dbReference>
<name>A0A9P7ZPY6_9HYPO</name>
<dbReference type="AlphaFoldDB" id="A0A9P7ZPY6"/>
<keyword evidence="2" id="KW-0732">Signal</keyword>
<dbReference type="GeneID" id="70294136"/>
<evidence type="ECO:0000313" key="4">
    <source>
        <dbReference type="Proteomes" id="UP000887229"/>
    </source>
</evidence>